<dbReference type="OrthoDB" id="194358at2759"/>
<dbReference type="AlphaFoldDB" id="A0A9P6IAJ9"/>
<organism evidence="3 4">
    <name type="scientific">Colletotrichum karsti</name>
    <dbReference type="NCBI Taxonomy" id="1095194"/>
    <lineage>
        <taxon>Eukaryota</taxon>
        <taxon>Fungi</taxon>
        <taxon>Dikarya</taxon>
        <taxon>Ascomycota</taxon>
        <taxon>Pezizomycotina</taxon>
        <taxon>Sordariomycetes</taxon>
        <taxon>Hypocreomycetidae</taxon>
        <taxon>Glomerellales</taxon>
        <taxon>Glomerellaceae</taxon>
        <taxon>Colletotrichum</taxon>
        <taxon>Colletotrichum boninense species complex</taxon>
    </lineage>
</organism>
<dbReference type="Pfam" id="PF06985">
    <property type="entry name" value="HET"/>
    <property type="match status" value="1"/>
</dbReference>
<dbReference type="GeneID" id="62157910"/>
<protein>
    <submittedName>
        <fullName evidence="3">Het domain protein</fullName>
    </submittedName>
</protein>
<dbReference type="PANTHER" id="PTHR10622:SF10">
    <property type="entry name" value="HET DOMAIN-CONTAINING PROTEIN"/>
    <property type="match status" value="1"/>
</dbReference>
<dbReference type="InterPro" id="IPR010730">
    <property type="entry name" value="HET"/>
</dbReference>
<feature type="domain" description="DUF8212" evidence="2">
    <location>
        <begin position="267"/>
        <end position="342"/>
    </location>
</feature>
<reference evidence="3" key="2">
    <citation type="submission" date="2020-11" db="EMBL/GenBank/DDBJ databases">
        <title>Whole genome sequencing of Colletotrichum sp.</title>
        <authorList>
            <person name="Li H."/>
        </authorList>
    </citation>
    <scope>NUCLEOTIDE SEQUENCE</scope>
    <source>
        <strain evidence="3">CkLH20</strain>
    </source>
</reference>
<gene>
    <name evidence="3" type="ORF">CkaCkLH20_02117</name>
</gene>
<comment type="caution">
    <text evidence="3">The sequence shown here is derived from an EMBL/GenBank/DDBJ whole genome shotgun (WGS) entry which is preliminary data.</text>
</comment>
<evidence type="ECO:0000259" key="1">
    <source>
        <dbReference type="Pfam" id="PF06985"/>
    </source>
</evidence>
<evidence type="ECO:0000259" key="2">
    <source>
        <dbReference type="Pfam" id="PF26640"/>
    </source>
</evidence>
<reference evidence="3" key="1">
    <citation type="submission" date="2020-03" db="EMBL/GenBank/DDBJ databases">
        <authorList>
            <person name="He L."/>
        </authorList>
    </citation>
    <scope>NUCLEOTIDE SEQUENCE</scope>
    <source>
        <strain evidence="3">CkLH20</strain>
    </source>
</reference>
<dbReference type="RefSeq" id="XP_038749624.1">
    <property type="nucleotide sequence ID" value="XM_038884836.1"/>
</dbReference>
<name>A0A9P6IAJ9_9PEZI</name>
<accession>A0A9P6IAJ9</accession>
<sequence length="397" mass="45834">MYLLHITESEDGSLPDIQLRLHVDDIPQYAILSHRWGRPEDEPTFQDLMHQTASGKQKKGYQKILSFCSQVLEYGLTWAWADTCCIDKSSSAELSEAINSMYAWYEASRICFAYMEDVPPGDDPSRQDSFFRKSVWFKRGWTLQELIAPNEVMFLDTSWNKISFGSKSGLSEAIFQVTGIPQDILINKAKLDSASVAQKMSWAATRQTTRIEDEAYSLMGIFGVNMPTVYGEGKKAFRRLQEEIMKYSPDHTIFAWKAEEDDMIDGMLATSPRLFRFCGQFRDLKYAEFVERFSMSDAHLEPYYFTTNYGLQIQLPIVSMSPHFEGYHYAYLAAVHAESRALAVIFLRQRTDRPPGHFYRARFDGQTLIHHLEDSIHADTICNVLYKSYLKAKEHRI</sequence>
<keyword evidence="4" id="KW-1185">Reference proteome</keyword>
<evidence type="ECO:0000313" key="4">
    <source>
        <dbReference type="Proteomes" id="UP000781932"/>
    </source>
</evidence>
<evidence type="ECO:0000313" key="3">
    <source>
        <dbReference type="EMBL" id="KAF9880163.1"/>
    </source>
</evidence>
<proteinExistence type="predicted"/>
<feature type="domain" description="Heterokaryon incompatibility" evidence="1">
    <location>
        <begin position="29"/>
        <end position="116"/>
    </location>
</feature>
<dbReference type="Proteomes" id="UP000781932">
    <property type="component" value="Unassembled WGS sequence"/>
</dbReference>
<dbReference type="PANTHER" id="PTHR10622">
    <property type="entry name" value="HET DOMAIN-CONTAINING PROTEIN"/>
    <property type="match status" value="1"/>
</dbReference>
<dbReference type="InterPro" id="IPR058525">
    <property type="entry name" value="DUF8212"/>
</dbReference>
<feature type="domain" description="DUF8212" evidence="2">
    <location>
        <begin position="235"/>
        <end position="258"/>
    </location>
</feature>
<dbReference type="EMBL" id="JAATWM020000005">
    <property type="protein sequence ID" value="KAF9880163.1"/>
    <property type="molecule type" value="Genomic_DNA"/>
</dbReference>
<dbReference type="Pfam" id="PF26640">
    <property type="entry name" value="DUF8212"/>
    <property type="match status" value="2"/>
</dbReference>